<dbReference type="InterPro" id="IPR025460">
    <property type="entry name" value="DUF4280"/>
</dbReference>
<dbReference type="RefSeq" id="WP_118214462.1">
    <property type="nucleotide sequence ID" value="NZ_JANUON010000005.1"/>
</dbReference>
<gene>
    <name evidence="2" type="ORF">DW780_07175</name>
</gene>
<comment type="caution">
    <text evidence="2">The sequence shown here is derived from an EMBL/GenBank/DDBJ whole genome shotgun (WGS) entry which is preliminary data.</text>
</comment>
<organism evidence="2 3">
    <name type="scientific">Bacteroides thetaiotaomicron</name>
    <dbReference type="NCBI Taxonomy" id="818"/>
    <lineage>
        <taxon>Bacteria</taxon>
        <taxon>Pseudomonadati</taxon>
        <taxon>Bacteroidota</taxon>
        <taxon>Bacteroidia</taxon>
        <taxon>Bacteroidales</taxon>
        <taxon>Bacteroidaceae</taxon>
        <taxon>Bacteroides</taxon>
    </lineage>
</organism>
<evidence type="ECO:0000313" key="3">
    <source>
        <dbReference type="Proteomes" id="UP000284785"/>
    </source>
</evidence>
<accession>A0A414HRD7</accession>
<dbReference type="Pfam" id="PF14107">
    <property type="entry name" value="DUF4280"/>
    <property type="match status" value="1"/>
</dbReference>
<proteinExistence type="predicted"/>
<dbReference type="EMBL" id="QSJP01000004">
    <property type="protein sequence ID" value="RHD89835.1"/>
    <property type="molecule type" value="Genomic_DNA"/>
</dbReference>
<dbReference type="Proteomes" id="UP000284785">
    <property type="component" value="Unassembled WGS sequence"/>
</dbReference>
<feature type="compositionally biased region" description="Basic and acidic residues" evidence="1">
    <location>
        <begin position="11"/>
        <end position="20"/>
    </location>
</feature>
<feature type="region of interest" description="Disordered" evidence="1">
    <location>
        <begin position="1"/>
        <end position="20"/>
    </location>
</feature>
<sequence length="235" mass="26259">MGASKNTPSSNKKEEKRREWTDKNEQVKFVCEGAKVQCKYCNPPIANLIVTTESVKLQDKLWATVGDKDGKKNFAFTGVCMHPSQQKPLCPPPPCKGVISLGEWIDYSETIIGNSNALLVKSKIPCMISGENLEIVYSGQTATLTIINPIDFAKKILDVYWIDEVTDKKMREVQEGRKVTLYIITRGYKEGEQVTVKILASKGHVFDNGSTEMLVSGIVNSENFATIENFVIQYK</sequence>
<name>A0A414HRD7_BACT4</name>
<feature type="compositionally biased region" description="Polar residues" evidence="1">
    <location>
        <begin position="1"/>
        <end position="10"/>
    </location>
</feature>
<protein>
    <submittedName>
        <fullName evidence="2">DUF4280 domain-containing protein</fullName>
    </submittedName>
</protein>
<evidence type="ECO:0000313" key="2">
    <source>
        <dbReference type="EMBL" id="RHD89835.1"/>
    </source>
</evidence>
<evidence type="ECO:0000256" key="1">
    <source>
        <dbReference type="SAM" id="MobiDB-lite"/>
    </source>
</evidence>
<reference evidence="2 3" key="1">
    <citation type="submission" date="2018-08" db="EMBL/GenBank/DDBJ databases">
        <title>A genome reference for cultivated species of the human gut microbiota.</title>
        <authorList>
            <person name="Zou Y."/>
            <person name="Xue W."/>
            <person name="Luo G."/>
        </authorList>
    </citation>
    <scope>NUCLEOTIDE SEQUENCE [LARGE SCALE GENOMIC DNA]</scope>
    <source>
        <strain evidence="2 3">AM30-26</strain>
    </source>
</reference>
<dbReference type="AlphaFoldDB" id="A0A414HRD7"/>